<dbReference type="SUPFAM" id="SSF53335">
    <property type="entry name" value="S-adenosyl-L-methionine-dependent methyltransferases"/>
    <property type="match status" value="1"/>
</dbReference>
<reference evidence="2 3" key="1">
    <citation type="submission" date="2016-11" db="EMBL/GenBank/DDBJ databases">
        <authorList>
            <person name="Jaros S."/>
            <person name="Januszkiewicz K."/>
            <person name="Wedrychowicz H."/>
        </authorList>
    </citation>
    <scope>NUCLEOTIDE SEQUENCE [LARGE SCALE GENOMIC DNA]</scope>
    <source>
        <strain evidence="2 3">DSM 24787</strain>
    </source>
</reference>
<dbReference type="AlphaFoldDB" id="A0A1N6JVC6"/>
<dbReference type="GO" id="GO:0032259">
    <property type="term" value="P:methylation"/>
    <property type="evidence" value="ECO:0007669"/>
    <property type="project" value="UniProtKB-KW"/>
</dbReference>
<gene>
    <name evidence="2" type="ORF">SAMN04488055_4513</name>
</gene>
<dbReference type="STRING" id="536979.SAMN04488055_4513"/>
<evidence type="ECO:0000313" key="2">
    <source>
        <dbReference type="EMBL" id="SIO48302.1"/>
    </source>
</evidence>
<name>A0A1N6JVC6_9BACT</name>
<accession>A0A1N6JVC6</accession>
<dbReference type="PANTHER" id="PTHR34203:SF15">
    <property type="entry name" value="SLL1173 PROTEIN"/>
    <property type="match status" value="1"/>
</dbReference>
<dbReference type="InterPro" id="IPR029063">
    <property type="entry name" value="SAM-dependent_MTases_sf"/>
</dbReference>
<dbReference type="Gene3D" id="3.40.50.150">
    <property type="entry name" value="Vaccinia Virus protein VP39"/>
    <property type="match status" value="1"/>
</dbReference>
<protein>
    <submittedName>
        <fullName evidence="2">Methyltransferase, FkbM family</fullName>
    </submittedName>
</protein>
<keyword evidence="2" id="KW-0489">Methyltransferase</keyword>
<dbReference type="Pfam" id="PF05050">
    <property type="entry name" value="Methyltransf_21"/>
    <property type="match status" value="1"/>
</dbReference>
<dbReference type="NCBIfam" id="TIGR01444">
    <property type="entry name" value="fkbM_fam"/>
    <property type="match status" value="1"/>
</dbReference>
<keyword evidence="2" id="KW-0808">Transferase</keyword>
<dbReference type="Proteomes" id="UP000185003">
    <property type="component" value="Unassembled WGS sequence"/>
</dbReference>
<dbReference type="EMBL" id="FSRA01000002">
    <property type="protein sequence ID" value="SIO48302.1"/>
    <property type="molecule type" value="Genomic_DNA"/>
</dbReference>
<dbReference type="RefSeq" id="WP_074241841.1">
    <property type="nucleotide sequence ID" value="NZ_FSRA01000002.1"/>
</dbReference>
<dbReference type="GO" id="GO:0008168">
    <property type="term" value="F:methyltransferase activity"/>
    <property type="evidence" value="ECO:0007669"/>
    <property type="project" value="UniProtKB-KW"/>
</dbReference>
<feature type="domain" description="Methyltransferase FkbM" evidence="1">
    <location>
        <begin position="82"/>
        <end position="248"/>
    </location>
</feature>
<keyword evidence="3" id="KW-1185">Reference proteome</keyword>
<organism evidence="2 3">
    <name type="scientific">Chitinophaga niabensis</name>
    <dbReference type="NCBI Taxonomy" id="536979"/>
    <lineage>
        <taxon>Bacteria</taxon>
        <taxon>Pseudomonadati</taxon>
        <taxon>Bacteroidota</taxon>
        <taxon>Chitinophagia</taxon>
        <taxon>Chitinophagales</taxon>
        <taxon>Chitinophagaceae</taxon>
        <taxon>Chitinophaga</taxon>
    </lineage>
</organism>
<evidence type="ECO:0000259" key="1">
    <source>
        <dbReference type="Pfam" id="PF05050"/>
    </source>
</evidence>
<evidence type="ECO:0000313" key="3">
    <source>
        <dbReference type="Proteomes" id="UP000185003"/>
    </source>
</evidence>
<dbReference type="InterPro" id="IPR006342">
    <property type="entry name" value="FkbM_mtfrase"/>
</dbReference>
<dbReference type="InterPro" id="IPR052514">
    <property type="entry name" value="SAM-dependent_MTase"/>
</dbReference>
<sequence length="267" mass="30898">MANSSLARYSNLVKYIRNWPLYFLRKFKDGYAELQFTIRRRSILFTTPAKSLYLVFKEIFLNDVYVMDRLAGQLPEKPVVIDIGSNAGYFSLFLLSQKPGAAIYAYDAVSANQKLFAKHLEMNPALRSNVQVHHRAVTGTPQSHITLYMESDHGNSVTASVYNDFVQENTYSEEVPCISLKEIFDTNQLKKADLIKVDCEGSEYPIIYETPKEIWQQVDRMAMEIHNLDNDQRNMDHLQQYLSTFGFTFSSFKLENDCFMLFAEKKN</sequence>
<dbReference type="PANTHER" id="PTHR34203">
    <property type="entry name" value="METHYLTRANSFERASE, FKBM FAMILY PROTEIN"/>
    <property type="match status" value="1"/>
</dbReference>
<dbReference type="OrthoDB" id="9785375at2"/>
<proteinExistence type="predicted"/>